<evidence type="ECO:0000259" key="3">
    <source>
        <dbReference type="Pfam" id="PF00497"/>
    </source>
</evidence>
<feature type="domain" description="Solute-binding protein family 3/N-terminal" evidence="3">
    <location>
        <begin position="24"/>
        <end position="231"/>
    </location>
</feature>
<comment type="similarity">
    <text evidence="1">Belongs to the bacterial solute-binding protein 3 family.</text>
</comment>
<protein>
    <submittedName>
        <fullName evidence="4">Transporter substrate-binding domain-containing protein</fullName>
    </submittedName>
</protein>
<proteinExistence type="inferred from homology"/>
<gene>
    <name evidence="4" type="ORF">JYB85_14120</name>
</gene>
<dbReference type="Pfam" id="PF00497">
    <property type="entry name" value="SBP_bac_3"/>
    <property type="match status" value="1"/>
</dbReference>
<dbReference type="EMBL" id="CP071502">
    <property type="protein sequence ID" value="QSX39132.1"/>
    <property type="molecule type" value="Genomic_DNA"/>
</dbReference>
<evidence type="ECO:0000256" key="1">
    <source>
        <dbReference type="ARBA" id="ARBA00010333"/>
    </source>
</evidence>
<evidence type="ECO:0000256" key="2">
    <source>
        <dbReference type="ARBA" id="ARBA00022729"/>
    </source>
</evidence>
<sequence length="236" mass="26185">MPLMAEPGGKTSPQIKLKYNVSGSSNWYPYYIPNSPESPGIISELLPQILSHAGVGGEIVPLPPKRTNQALENGQLDFDIVSPSWFPNGDFGPKFVKSSPIMLIKEHVITLPGHEQEWQDIGAIKGREIGTVMGYLYHDDKDFIRADFRSEQELIKALHKHRIPAAISGDYPALYWSAKLNLPIAIAAEHSSGDLVFRLRKEHEALLPAIDAAIAELKKDGTIKTIIAKYTQRLQP</sequence>
<keyword evidence="5" id="KW-1185">Reference proteome</keyword>
<name>A0ABX7R5J4_9GAMM</name>
<keyword evidence="2" id="KW-0732">Signal</keyword>
<accession>A0ABX7R5J4</accession>
<dbReference type="SUPFAM" id="SSF53850">
    <property type="entry name" value="Periplasmic binding protein-like II"/>
    <property type="match status" value="1"/>
</dbReference>
<dbReference type="PANTHER" id="PTHR35936">
    <property type="entry name" value="MEMBRANE-BOUND LYTIC MUREIN TRANSGLYCOSYLASE F"/>
    <property type="match status" value="1"/>
</dbReference>
<dbReference type="RefSeq" id="WP_207382085.1">
    <property type="nucleotide sequence ID" value="NZ_CP071502.1"/>
</dbReference>
<dbReference type="PANTHER" id="PTHR35936:SF25">
    <property type="entry name" value="ABC TRANSPORTER SUBSTRATE-BINDING PROTEIN"/>
    <property type="match status" value="1"/>
</dbReference>
<evidence type="ECO:0000313" key="5">
    <source>
        <dbReference type="Proteomes" id="UP000663207"/>
    </source>
</evidence>
<reference evidence="4 5" key="1">
    <citation type="submission" date="2021-03" db="EMBL/GenBank/DDBJ databases">
        <title>Novel species identification of genus Shewanella.</title>
        <authorList>
            <person name="Liu G."/>
            <person name="Zhang Q."/>
        </authorList>
    </citation>
    <scope>NUCLEOTIDE SEQUENCE [LARGE SCALE GENOMIC DNA]</scope>
    <source>
        <strain evidence="4 5">FJAT-52962</strain>
    </source>
</reference>
<organism evidence="4 5">
    <name type="scientific">Shewanella sedimentimangrovi</name>
    <dbReference type="NCBI Taxonomy" id="2814293"/>
    <lineage>
        <taxon>Bacteria</taxon>
        <taxon>Pseudomonadati</taxon>
        <taxon>Pseudomonadota</taxon>
        <taxon>Gammaproteobacteria</taxon>
        <taxon>Alteromonadales</taxon>
        <taxon>Shewanellaceae</taxon>
        <taxon>Shewanella</taxon>
    </lineage>
</organism>
<dbReference type="Gene3D" id="3.40.190.10">
    <property type="entry name" value="Periplasmic binding protein-like II"/>
    <property type="match status" value="2"/>
</dbReference>
<dbReference type="Proteomes" id="UP000663207">
    <property type="component" value="Chromosome"/>
</dbReference>
<evidence type="ECO:0000313" key="4">
    <source>
        <dbReference type="EMBL" id="QSX39132.1"/>
    </source>
</evidence>
<dbReference type="InterPro" id="IPR001638">
    <property type="entry name" value="Solute-binding_3/MltF_N"/>
</dbReference>